<feature type="compositionally biased region" description="Polar residues" evidence="1">
    <location>
        <begin position="137"/>
        <end position="147"/>
    </location>
</feature>
<feature type="compositionally biased region" description="Basic and acidic residues" evidence="1">
    <location>
        <begin position="1402"/>
        <end position="1411"/>
    </location>
</feature>
<protein>
    <submittedName>
        <fullName evidence="2">Uncharacterized protein</fullName>
    </submittedName>
</protein>
<feature type="region of interest" description="Disordered" evidence="1">
    <location>
        <begin position="1207"/>
        <end position="1245"/>
    </location>
</feature>
<sequence length="1501" mass="158261">MNHDRRWDINPGALEGPQRRQLRGTGSDTRQARRDVPACLGSPRCTRDVVPRNAAEAARTLFLCPRDQSPSSPLPPPCFASVATLVALRAAVSPDANFQDSPDGEARPTKERRRRKRRSSTGVTTQQFAHHLPSPVANPSLSRSGSDASKRGKASRVWEASRHPRGRTRKGRRDSSLAPDESPLDSSAPPFGPRDEWTASSEHVPPAASGANGRSPSVQRALPTRVTLPASSVPSEDDGSNATKPPVSLPSSGGSLQLQVSPDCSPLPPGEPVTEAETHSSESRPGGTESGGLATPSGASCVQACPWAEPRRRSVSADAGTSVDTNKSGRRSRSLAARSTASPRGLDALAEPSREAAGRVGESDSENVASLPRGGISSSLIDRSRVGSPCQASSDGSSAYSSAAPCLPSKFPSSLPVPSRCSCLPSSGPRRTDEGERTSSSSRSCSVSRPASAIAPSSSSDPRRSVGAVRGLSDEGGGSLSPARDVSAVAPSVPRGTEQDPLCATGAFIQEEIRRLLSAASREARTECELLHQKLEQVAAENALRADALRQQEISERRPVYAVSDESACAIGGGLWRSEGPGTKHRGSLSSGVSPVASSLSLGVANSSPSPQPSASSTPCLESLEGLELRVSSRASSFRDRRDSSRCVSASLPSHASLPGRDSHRQASLESYVTPPRLWRTNGTLTPRASPRDSAPISPPTLSSRATCGANQSGVHTPGFSPGMQGFISLRMRSEESDTVGGVDRADRAACSVGKNGSERQGTPQHASRHAGAAGAQGRSFSDVLPPFHLSLHRGTSPLFCSDAKPGVGGRLHLPSHTGSVGLSVSQSDFLLATSPVHSRFRISSAKSLSPVSFFGDDARSVDAGPPFQPSTSPRVGVSLRFGQHADRAVSAEPSSLRNVSEEDEKSRECCFPRPFRPFSSRSGDCAWGANPNRRQLQRAEVSPRVHASAVDGSSTEGLRRSAWEGRRTSSPARLIRGTRQTGEAGRGQAGHCAAANTEGGNFRLETDAQDVSSGRGSHNAAGGQPAERDGADAAKETTSGSRPAGRFQLFSSLAREGRPGLLRTLFSFLGKRRTTQGDSVDAASESCHANAQGFAADASRSLESRGEGPGVGEEERAWKGSVLSTRPASHAFTLTPFSREKSGGEARGAHSVQADAKHPSFSCEPSAEPTGRTNAAHRREQFEIQGTARSPRSTVEAGRPDWLGGICWEKGMRRGTGDSTSTRTSSRTRVSGNRGARQVSSPSCAHLSCPTPLGHSVEISPCERCTGAGPLHSEGVFPRSGVAQTDSWAVQAPSTTRASEWGLLRDENLSRTGGLSDQPFGERSHETVSVVRRIAKDCPRCRRQVLLEVLRLDPGRSGKAGQQKKRLVRAALTQPVGFCVCWVPKNARGGATRLSATRGEPSAKSRERRSTRGASESVAVSPQQSLSEGDSDSAEARRVPRQQATRTVPRTAGRSERPVGPAGIDRERGQGKSRCGERTDHEGKATDAGLWVQAMMLMDM</sequence>
<dbReference type="InParanoid" id="F0VNE5"/>
<reference evidence="2" key="2">
    <citation type="submission" date="2011-03" db="EMBL/GenBank/DDBJ databases">
        <title>Comparative genomics and transcriptomics of Neospora caninum and Toxoplasma gondii.</title>
        <authorList>
            <person name="Reid A.J."/>
            <person name="Sohal A."/>
            <person name="Harris D."/>
            <person name="Quail M."/>
            <person name="Sanders M."/>
            <person name="Berriman M."/>
            <person name="Wastling J.M."/>
            <person name="Pain A."/>
        </authorList>
    </citation>
    <scope>NUCLEOTIDE SEQUENCE</scope>
    <source>
        <strain evidence="2">Liverpool</strain>
    </source>
</reference>
<feature type="region of interest" description="Disordered" evidence="1">
    <location>
        <begin position="632"/>
        <end position="721"/>
    </location>
</feature>
<name>F0VNE5_NEOCL</name>
<feature type="compositionally biased region" description="Low complexity" evidence="1">
    <location>
        <begin position="438"/>
        <end position="460"/>
    </location>
</feature>
<feature type="compositionally biased region" description="Basic residues" evidence="1">
    <location>
        <begin position="163"/>
        <end position="172"/>
    </location>
</feature>
<feature type="compositionally biased region" description="Basic residues" evidence="1">
    <location>
        <begin position="110"/>
        <end position="119"/>
    </location>
</feature>
<feature type="region of interest" description="Disordered" evidence="1">
    <location>
        <begin position="1"/>
        <end position="41"/>
    </location>
</feature>
<dbReference type="eggNOG" id="ENOG502R05H">
    <property type="taxonomic scope" value="Eukaryota"/>
</dbReference>
<feature type="region of interest" description="Disordered" evidence="1">
    <location>
        <begin position="937"/>
        <end position="1048"/>
    </location>
</feature>
<feature type="region of interest" description="Disordered" evidence="1">
    <location>
        <begin position="1139"/>
        <end position="1176"/>
    </location>
</feature>
<reference evidence="3" key="4">
    <citation type="journal article" date="2015" name="PLoS ONE">
        <title>Comprehensive Evaluation of Toxoplasma gondii VEG and Neospora caninum LIV Genomes with Tachyzoite Stage Transcriptome and Proteome Defines Novel Transcript Features.</title>
        <authorList>
            <person name="Ramaprasad A."/>
            <person name="Mourier T."/>
            <person name="Naeem R."/>
            <person name="Malas T.B."/>
            <person name="Moussa E."/>
            <person name="Panigrahi A."/>
            <person name="Vermont S.J."/>
            <person name="Otto T.D."/>
            <person name="Wastling J."/>
            <person name="Pain A."/>
        </authorList>
    </citation>
    <scope>NUCLEOTIDE SEQUENCE</scope>
    <source>
        <strain evidence="3">Liverpool</strain>
    </source>
</reference>
<dbReference type="OrthoDB" id="10375027at2759"/>
<feature type="compositionally biased region" description="Low complexity" evidence="1">
    <location>
        <begin position="1218"/>
        <end position="1236"/>
    </location>
</feature>
<feature type="compositionally biased region" description="Low complexity" evidence="1">
    <location>
        <begin position="334"/>
        <end position="344"/>
    </location>
</feature>
<feature type="compositionally biased region" description="Polar residues" evidence="1">
    <location>
        <begin position="700"/>
        <end position="715"/>
    </location>
</feature>
<evidence type="ECO:0000313" key="2">
    <source>
        <dbReference type="EMBL" id="CBZ55241.1"/>
    </source>
</evidence>
<gene>
    <name evidence="3" type="ORF">BN1204_056650</name>
    <name evidence="2" type="ORF">NCLIV_056650</name>
</gene>
<evidence type="ECO:0000313" key="4">
    <source>
        <dbReference type="Proteomes" id="UP000007494"/>
    </source>
</evidence>
<feature type="region of interest" description="Disordered" evidence="1">
    <location>
        <begin position="1393"/>
        <end position="1486"/>
    </location>
</feature>
<feature type="compositionally biased region" description="Basic and acidic residues" evidence="1">
    <location>
        <begin position="958"/>
        <end position="968"/>
    </location>
</feature>
<feature type="compositionally biased region" description="Basic and acidic residues" evidence="1">
    <location>
        <begin position="1465"/>
        <end position="1486"/>
    </location>
</feature>
<dbReference type="Proteomes" id="UP000007494">
    <property type="component" value="Chromosome XI"/>
</dbReference>
<keyword evidence="4" id="KW-1185">Reference proteome</keyword>
<dbReference type="EMBL" id="LN714486">
    <property type="protein sequence ID" value="CEL69970.1"/>
    <property type="molecule type" value="Genomic_DNA"/>
</dbReference>
<feature type="region of interest" description="Disordered" evidence="1">
    <location>
        <begin position="92"/>
        <end position="500"/>
    </location>
</feature>
<dbReference type="OMA" id="SESCHAN"/>
<reference evidence="4" key="3">
    <citation type="journal article" date="2012" name="PLoS Pathog.">
        <title>Comparative genomics of the apicomplexan parasites Toxoplasma gondii and Neospora caninum: Coccidia differing in host range and transmission strategy.</title>
        <authorList>
            <person name="Reid A.J."/>
            <person name="Vermont S.J."/>
            <person name="Cotton J.A."/>
            <person name="Harris D."/>
            <person name="Hill-Cawthorne G.A."/>
            <person name="Konen-Waisman S."/>
            <person name="Latham S.M."/>
            <person name="Mourier T."/>
            <person name="Norton R."/>
            <person name="Quail M.A."/>
            <person name="Sanders M."/>
            <person name="Shanmugam D."/>
            <person name="Sohal A."/>
            <person name="Wasmuth J.D."/>
            <person name="Brunk B."/>
            <person name="Grigg M.E."/>
            <person name="Howard J.C."/>
            <person name="Parkinson J."/>
            <person name="Roos D.S."/>
            <person name="Trees A.J."/>
            <person name="Berriman M."/>
            <person name="Pain A."/>
            <person name="Wastling J.M."/>
        </authorList>
    </citation>
    <scope>NUCLEOTIDE SEQUENCE [LARGE SCALE GENOMIC DNA]</scope>
    <source>
        <strain evidence="4">Liverpool</strain>
    </source>
</reference>
<reference evidence="2" key="1">
    <citation type="submission" date="2011-02" db="EMBL/GenBank/DDBJ databases">
        <authorList>
            <person name="Aslett M."/>
        </authorList>
    </citation>
    <scope>NUCLEOTIDE SEQUENCE</scope>
    <source>
        <strain evidence="2">Liverpool</strain>
    </source>
</reference>
<evidence type="ECO:0000256" key="1">
    <source>
        <dbReference type="SAM" id="MobiDB-lite"/>
    </source>
</evidence>
<feature type="region of interest" description="Disordered" evidence="1">
    <location>
        <begin position="753"/>
        <end position="780"/>
    </location>
</feature>
<dbReference type="GeneID" id="13446956"/>
<feature type="region of interest" description="Disordered" evidence="1">
    <location>
        <begin position="1095"/>
        <end position="1117"/>
    </location>
</feature>
<dbReference type="VEuPathDB" id="ToxoDB:NCLIV_056650"/>
<evidence type="ECO:0000313" key="3">
    <source>
        <dbReference type="EMBL" id="CEL69970.1"/>
    </source>
</evidence>
<feature type="compositionally biased region" description="Low complexity" evidence="1">
    <location>
        <begin position="245"/>
        <end position="262"/>
    </location>
</feature>
<organism evidence="2 4">
    <name type="scientific">Neospora caninum (strain Liverpool)</name>
    <dbReference type="NCBI Taxonomy" id="572307"/>
    <lineage>
        <taxon>Eukaryota</taxon>
        <taxon>Sar</taxon>
        <taxon>Alveolata</taxon>
        <taxon>Apicomplexa</taxon>
        <taxon>Conoidasida</taxon>
        <taxon>Coccidia</taxon>
        <taxon>Eucoccidiorida</taxon>
        <taxon>Eimeriorina</taxon>
        <taxon>Sarcocystidae</taxon>
        <taxon>Neospora</taxon>
    </lineage>
</organism>
<dbReference type="RefSeq" id="XP_003885269.1">
    <property type="nucleotide sequence ID" value="XM_003885220.1"/>
</dbReference>
<feature type="compositionally biased region" description="Low complexity" evidence="1">
    <location>
        <begin position="392"/>
        <end position="404"/>
    </location>
</feature>
<proteinExistence type="predicted"/>
<feature type="compositionally biased region" description="Basic and acidic residues" evidence="1">
    <location>
        <begin position="1139"/>
        <end position="1149"/>
    </location>
</feature>
<dbReference type="EMBL" id="FR823392">
    <property type="protein sequence ID" value="CBZ55241.1"/>
    <property type="molecule type" value="Genomic_DNA"/>
</dbReference>
<feature type="compositionally biased region" description="Polar residues" evidence="1">
    <location>
        <begin position="1413"/>
        <end position="1429"/>
    </location>
</feature>
<accession>F0VNE5</accession>
<feature type="compositionally biased region" description="Basic and acidic residues" evidence="1">
    <location>
        <begin position="1027"/>
        <end position="1036"/>
    </location>
</feature>